<evidence type="ECO:0000256" key="1">
    <source>
        <dbReference type="SAM" id="Phobius"/>
    </source>
</evidence>
<reference evidence="3" key="1">
    <citation type="submission" date="2023-06" db="EMBL/GenBank/DDBJ databases">
        <authorList>
            <consortium name="Lawrence Berkeley National Laboratory"/>
            <person name="Ahrendt S."/>
            <person name="Sahu N."/>
            <person name="Indic B."/>
            <person name="Wong-Bajracharya J."/>
            <person name="Merenyi Z."/>
            <person name="Ke H.-M."/>
            <person name="Monk M."/>
            <person name="Kocsube S."/>
            <person name="Drula E."/>
            <person name="Lipzen A."/>
            <person name="Balint B."/>
            <person name="Henrissat B."/>
            <person name="Andreopoulos B."/>
            <person name="Martin F.M."/>
            <person name="Harder C.B."/>
            <person name="Rigling D."/>
            <person name="Ford K.L."/>
            <person name="Foster G.D."/>
            <person name="Pangilinan J."/>
            <person name="Papanicolaou A."/>
            <person name="Barry K."/>
            <person name="LaButti K."/>
            <person name="Viragh M."/>
            <person name="Koriabine M."/>
            <person name="Yan M."/>
            <person name="Riley R."/>
            <person name="Champramary S."/>
            <person name="Plett K.L."/>
            <person name="Tsai I.J."/>
            <person name="Slot J."/>
            <person name="Sipos G."/>
            <person name="Plett J."/>
            <person name="Nagy L.G."/>
            <person name="Grigoriev I.V."/>
        </authorList>
    </citation>
    <scope>NUCLEOTIDE SEQUENCE</scope>
    <source>
        <strain evidence="3">ICMP 16352</strain>
    </source>
</reference>
<proteinExistence type="predicted"/>
<comment type="caution">
    <text evidence="3">The sequence shown here is derived from an EMBL/GenBank/DDBJ whole genome shotgun (WGS) entry which is preliminary data.</text>
</comment>
<keyword evidence="1" id="KW-1133">Transmembrane helix</keyword>
<feature type="transmembrane region" description="Helical" evidence="1">
    <location>
        <begin position="50"/>
        <end position="73"/>
    </location>
</feature>
<dbReference type="Proteomes" id="UP001175227">
    <property type="component" value="Unassembled WGS sequence"/>
</dbReference>
<keyword evidence="1" id="KW-0472">Membrane</keyword>
<organism evidence="3 4">
    <name type="scientific">Armillaria novae-zelandiae</name>
    <dbReference type="NCBI Taxonomy" id="153914"/>
    <lineage>
        <taxon>Eukaryota</taxon>
        <taxon>Fungi</taxon>
        <taxon>Dikarya</taxon>
        <taxon>Basidiomycota</taxon>
        <taxon>Agaricomycotina</taxon>
        <taxon>Agaricomycetes</taxon>
        <taxon>Agaricomycetidae</taxon>
        <taxon>Agaricales</taxon>
        <taxon>Marasmiineae</taxon>
        <taxon>Physalacriaceae</taxon>
        <taxon>Armillaria</taxon>
    </lineage>
</organism>
<protein>
    <submittedName>
        <fullName evidence="3">Uncharacterized protein</fullName>
    </submittedName>
</protein>
<dbReference type="AlphaFoldDB" id="A0AA39PCA1"/>
<feature type="chain" id="PRO_5041379554" evidence="2">
    <location>
        <begin position="22"/>
        <end position="114"/>
    </location>
</feature>
<evidence type="ECO:0000313" key="3">
    <source>
        <dbReference type="EMBL" id="KAK0481537.1"/>
    </source>
</evidence>
<keyword evidence="2" id="KW-0732">Signal</keyword>
<feature type="signal peptide" evidence="2">
    <location>
        <begin position="1"/>
        <end position="21"/>
    </location>
</feature>
<accession>A0AA39PCA1</accession>
<dbReference type="EMBL" id="JAUEPR010000008">
    <property type="protein sequence ID" value="KAK0481537.1"/>
    <property type="molecule type" value="Genomic_DNA"/>
</dbReference>
<evidence type="ECO:0000256" key="2">
    <source>
        <dbReference type="SAM" id="SignalP"/>
    </source>
</evidence>
<evidence type="ECO:0000313" key="4">
    <source>
        <dbReference type="Proteomes" id="UP001175227"/>
    </source>
</evidence>
<keyword evidence="1" id="KW-0812">Transmembrane</keyword>
<sequence length="114" mass="13001">MLSYLVTSLLCMTRVLEVCLASSDSKSMLHSKIGVWNVLVRVHTRVLDLLVLQTVHGLVLFLLSICLWQLFWYHGTQEPDATRELLLAVTRTIMASQRIINRLRAKNTLATTHL</sequence>
<name>A0AA39PCA1_9AGAR</name>
<keyword evidence="4" id="KW-1185">Reference proteome</keyword>
<gene>
    <name evidence="3" type="ORF">IW261DRAFT_1583620</name>
</gene>